<reference evidence="2" key="1">
    <citation type="submission" date="2021-02" db="EMBL/GenBank/DDBJ databases">
        <authorList>
            <person name="Nieuwenhuis M."/>
            <person name="Van De Peppel L.J.J."/>
        </authorList>
    </citation>
    <scope>NUCLEOTIDE SEQUENCE</scope>
    <source>
        <strain evidence="2">D49</strain>
    </source>
</reference>
<dbReference type="Proteomes" id="UP000717328">
    <property type="component" value="Unassembled WGS sequence"/>
</dbReference>
<evidence type="ECO:0000313" key="2">
    <source>
        <dbReference type="EMBL" id="KAG5652724.1"/>
    </source>
</evidence>
<dbReference type="OrthoDB" id="3067792at2759"/>
<proteinExistence type="predicted"/>
<gene>
    <name evidence="2" type="ORF">H0H81_003975</name>
</gene>
<accession>A0A9P7KK45</accession>
<evidence type="ECO:0000313" key="3">
    <source>
        <dbReference type="Proteomes" id="UP000717328"/>
    </source>
</evidence>
<feature type="compositionally biased region" description="Pro residues" evidence="1">
    <location>
        <begin position="56"/>
        <end position="65"/>
    </location>
</feature>
<reference evidence="2" key="2">
    <citation type="submission" date="2021-10" db="EMBL/GenBank/DDBJ databases">
        <title>Phylogenomics reveals ancestral predisposition of the termite-cultivated fungus Termitomyces towards a domesticated lifestyle.</title>
        <authorList>
            <person name="Auxier B."/>
            <person name="Grum-Grzhimaylo A."/>
            <person name="Cardenas M.E."/>
            <person name="Lodge J.D."/>
            <person name="Laessoe T."/>
            <person name="Pedersen O."/>
            <person name="Smith M.E."/>
            <person name="Kuyper T.W."/>
            <person name="Franco-Molano E.A."/>
            <person name="Baroni T.J."/>
            <person name="Aanen D.K."/>
        </authorList>
    </citation>
    <scope>NUCLEOTIDE SEQUENCE</scope>
    <source>
        <strain evidence="2">D49</strain>
    </source>
</reference>
<keyword evidence="3" id="KW-1185">Reference proteome</keyword>
<comment type="caution">
    <text evidence="2">The sequence shown here is derived from an EMBL/GenBank/DDBJ whole genome shotgun (WGS) entry which is preliminary data.</text>
</comment>
<sequence length="326" mass="36662">MEPGYDMHVHPPVEGMVLKRNESKGVTRSFNLHKLPKSLQDIAPLPQLLGRKTTKGPPPSPPPIPRSREPIQTLDPRRITVSDFINISNRKSSRIYTPDLIHPSLIHYGSKLPFPPNCCGFLYYHRDPTLPITMSGIRFRLTSGNDPALFDSGTDLTGPSGLPWEIIMPRLLLNSIYSPLKNLLLSDKLVDPGVVEFVEKSWRVKEPGGMRDLSRLPKFQLLHYLEHPFEVDLAKSCDMLRILTLRGSGLVRVKSVTVFKDSRGKIMAAPYTGRILVRFERSTLPDHAGIDAIVARVFKILEPIQVVVPNYDMRLPIPEEGSLLTT</sequence>
<name>A0A9P7KK45_9AGAR</name>
<organism evidence="2 3">
    <name type="scientific">Sphagnurus paluster</name>
    <dbReference type="NCBI Taxonomy" id="117069"/>
    <lineage>
        <taxon>Eukaryota</taxon>
        <taxon>Fungi</taxon>
        <taxon>Dikarya</taxon>
        <taxon>Basidiomycota</taxon>
        <taxon>Agaricomycotina</taxon>
        <taxon>Agaricomycetes</taxon>
        <taxon>Agaricomycetidae</taxon>
        <taxon>Agaricales</taxon>
        <taxon>Tricholomatineae</taxon>
        <taxon>Lyophyllaceae</taxon>
        <taxon>Sphagnurus</taxon>
    </lineage>
</organism>
<feature type="region of interest" description="Disordered" evidence="1">
    <location>
        <begin position="49"/>
        <end position="75"/>
    </location>
</feature>
<dbReference type="AlphaFoldDB" id="A0A9P7KK45"/>
<evidence type="ECO:0000256" key="1">
    <source>
        <dbReference type="SAM" id="MobiDB-lite"/>
    </source>
</evidence>
<dbReference type="EMBL" id="JABCKI010000103">
    <property type="protein sequence ID" value="KAG5652724.1"/>
    <property type="molecule type" value="Genomic_DNA"/>
</dbReference>
<protein>
    <submittedName>
        <fullName evidence="2">Uncharacterized protein</fullName>
    </submittedName>
</protein>